<dbReference type="PANTHER" id="PTHR48100">
    <property type="entry name" value="BROAD-SPECIFICITY PHOSPHATASE YOR283W-RELATED"/>
    <property type="match status" value="1"/>
</dbReference>
<dbReference type="InterPro" id="IPR013078">
    <property type="entry name" value="His_Pase_superF_clade-1"/>
</dbReference>
<dbReference type="SUPFAM" id="SSF53254">
    <property type="entry name" value="Phosphoglycerate mutase-like"/>
    <property type="match status" value="1"/>
</dbReference>
<dbReference type="AlphaFoldDB" id="A0A1G9V6M7"/>
<evidence type="ECO:0000313" key="1">
    <source>
        <dbReference type="EMBL" id="SDM67717.1"/>
    </source>
</evidence>
<dbReference type="RefSeq" id="WP_074600227.1">
    <property type="nucleotide sequence ID" value="NZ_FNHF01000004.1"/>
</dbReference>
<protein>
    <submittedName>
        <fullName evidence="1">Broad specificity phosphatase PhoE</fullName>
    </submittedName>
</protein>
<name>A0A1G9V6M7_9BACI</name>
<dbReference type="STRING" id="482461.SAMN05216244_3151"/>
<dbReference type="CDD" id="cd07040">
    <property type="entry name" value="HP"/>
    <property type="match status" value="1"/>
</dbReference>
<dbReference type="PANTHER" id="PTHR48100:SF1">
    <property type="entry name" value="HISTIDINE PHOSPHATASE FAMILY PROTEIN-RELATED"/>
    <property type="match status" value="1"/>
</dbReference>
<dbReference type="InterPro" id="IPR029033">
    <property type="entry name" value="His_PPase_superfam"/>
</dbReference>
<dbReference type="Proteomes" id="UP000182347">
    <property type="component" value="Unassembled WGS sequence"/>
</dbReference>
<dbReference type="Pfam" id="PF00300">
    <property type="entry name" value="His_Phos_1"/>
    <property type="match status" value="1"/>
</dbReference>
<organism evidence="1 2">
    <name type="scientific">Sediminibacillus halophilus</name>
    <dbReference type="NCBI Taxonomy" id="482461"/>
    <lineage>
        <taxon>Bacteria</taxon>
        <taxon>Bacillati</taxon>
        <taxon>Bacillota</taxon>
        <taxon>Bacilli</taxon>
        <taxon>Bacillales</taxon>
        <taxon>Bacillaceae</taxon>
        <taxon>Sediminibacillus</taxon>
    </lineage>
</organism>
<dbReference type="InterPro" id="IPR050275">
    <property type="entry name" value="PGM_Phosphatase"/>
</dbReference>
<sequence>MELLFIRHGQGEHTLNPPESLHITDPGLTEAGILQAKSLRKQFPLSDTELVISSPLRRTLQTTQIWSEGTDCAKMVSPLVSPRMFPQNPEWQTLPCDSLLPREKVKEEFNEFSIEDPSGEWWSKGINKSSQQAFTRIAERFLNRCKQTGKKRIYIVSHDGTITAYRQYMTGRKLSRSDFPKETGEVRMTIN</sequence>
<dbReference type="Gene3D" id="3.40.50.1240">
    <property type="entry name" value="Phosphoglycerate mutase-like"/>
    <property type="match status" value="1"/>
</dbReference>
<dbReference type="SMART" id="SM00855">
    <property type="entry name" value="PGAM"/>
    <property type="match status" value="1"/>
</dbReference>
<evidence type="ECO:0000313" key="2">
    <source>
        <dbReference type="Proteomes" id="UP000182347"/>
    </source>
</evidence>
<accession>A0A1G9V6M7</accession>
<reference evidence="2" key="1">
    <citation type="submission" date="2016-10" db="EMBL/GenBank/DDBJ databases">
        <authorList>
            <person name="Varghese N."/>
            <person name="Submissions S."/>
        </authorList>
    </citation>
    <scope>NUCLEOTIDE SEQUENCE [LARGE SCALE GENOMIC DNA]</scope>
    <source>
        <strain evidence="2">CGMCC 1.6199</strain>
    </source>
</reference>
<dbReference type="OrthoDB" id="2435937at2"/>
<keyword evidence="2" id="KW-1185">Reference proteome</keyword>
<dbReference type="GO" id="GO:0005737">
    <property type="term" value="C:cytoplasm"/>
    <property type="evidence" value="ECO:0007669"/>
    <property type="project" value="TreeGrafter"/>
</dbReference>
<dbReference type="GO" id="GO:0016791">
    <property type="term" value="F:phosphatase activity"/>
    <property type="evidence" value="ECO:0007669"/>
    <property type="project" value="TreeGrafter"/>
</dbReference>
<gene>
    <name evidence="1" type="ORF">SAMN05216244_3151</name>
</gene>
<proteinExistence type="predicted"/>
<dbReference type="EMBL" id="FNHF01000004">
    <property type="protein sequence ID" value="SDM67717.1"/>
    <property type="molecule type" value="Genomic_DNA"/>
</dbReference>